<feature type="compositionally biased region" description="Basic and acidic residues" evidence="1">
    <location>
        <begin position="30"/>
        <end position="63"/>
    </location>
</feature>
<dbReference type="KEGG" id="nai:NECAME_09452"/>
<evidence type="ECO:0000256" key="1">
    <source>
        <dbReference type="SAM" id="MobiDB-lite"/>
    </source>
</evidence>
<dbReference type="AlphaFoldDB" id="W2TDC2"/>
<evidence type="ECO:0000313" key="2">
    <source>
        <dbReference type="EMBL" id="ETN80050.1"/>
    </source>
</evidence>
<keyword evidence="3" id="KW-1185">Reference proteome</keyword>
<protein>
    <submittedName>
        <fullName evidence="2">Uncharacterized protein</fullName>
    </submittedName>
</protein>
<organism evidence="2 3">
    <name type="scientific">Necator americanus</name>
    <name type="common">Human hookworm</name>
    <dbReference type="NCBI Taxonomy" id="51031"/>
    <lineage>
        <taxon>Eukaryota</taxon>
        <taxon>Metazoa</taxon>
        <taxon>Ecdysozoa</taxon>
        <taxon>Nematoda</taxon>
        <taxon>Chromadorea</taxon>
        <taxon>Rhabditida</taxon>
        <taxon>Rhabditina</taxon>
        <taxon>Rhabditomorpha</taxon>
        <taxon>Strongyloidea</taxon>
        <taxon>Ancylostomatidae</taxon>
        <taxon>Bunostominae</taxon>
        <taxon>Necator</taxon>
    </lineage>
</organism>
<proteinExistence type="predicted"/>
<dbReference type="Proteomes" id="UP000053676">
    <property type="component" value="Unassembled WGS sequence"/>
</dbReference>
<reference evidence="3" key="1">
    <citation type="journal article" date="2014" name="Nat. Genet.">
        <title>Genome of the human hookworm Necator americanus.</title>
        <authorList>
            <person name="Tang Y.T."/>
            <person name="Gao X."/>
            <person name="Rosa B.A."/>
            <person name="Abubucker S."/>
            <person name="Hallsworth-Pepin K."/>
            <person name="Martin J."/>
            <person name="Tyagi R."/>
            <person name="Heizer E."/>
            <person name="Zhang X."/>
            <person name="Bhonagiri-Palsikar V."/>
            <person name="Minx P."/>
            <person name="Warren W.C."/>
            <person name="Wang Q."/>
            <person name="Zhan B."/>
            <person name="Hotez P.J."/>
            <person name="Sternberg P.W."/>
            <person name="Dougall A."/>
            <person name="Gaze S.T."/>
            <person name="Mulvenna J."/>
            <person name="Sotillo J."/>
            <person name="Ranganathan S."/>
            <person name="Rabelo E.M."/>
            <person name="Wilson R.K."/>
            <person name="Felgner P.L."/>
            <person name="Bethony J."/>
            <person name="Hawdon J.M."/>
            <person name="Gasser R.B."/>
            <person name="Loukas A."/>
            <person name="Mitreva M."/>
        </authorList>
    </citation>
    <scope>NUCLEOTIDE SEQUENCE [LARGE SCALE GENOMIC DNA]</scope>
</reference>
<evidence type="ECO:0000313" key="3">
    <source>
        <dbReference type="Proteomes" id="UP000053676"/>
    </source>
</evidence>
<gene>
    <name evidence="2" type="ORF">NECAME_09452</name>
</gene>
<name>W2TDC2_NECAM</name>
<dbReference type="EMBL" id="KI659246">
    <property type="protein sequence ID" value="ETN80050.1"/>
    <property type="molecule type" value="Genomic_DNA"/>
</dbReference>
<accession>W2TDC2</accession>
<sequence length="97" mass="10751">MTLDGHSRRNHIATLTQLVLTSLAVRSRTSGEKRKAVVDETTTRSFTSRESELQQNGGKRDGRAAIGVGIRAAKRRQALQRKPTVDAQYLAISQNVY</sequence>
<feature type="region of interest" description="Disordered" evidence="1">
    <location>
        <begin position="30"/>
        <end position="64"/>
    </location>
</feature>